<protein>
    <submittedName>
        <fullName evidence="1">Uncharacterized protein</fullName>
    </submittedName>
</protein>
<name>A0A7R9ICQ2_9NEOP</name>
<gene>
    <name evidence="1" type="ORF">TTEB3V08_LOCUS1880</name>
</gene>
<organism evidence="1">
    <name type="scientific">Timema tahoe</name>
    <dbReference type="NCBI Taxonomy" id="61484"/>
    <lineage>
        <taxon>Eukaryota</taxon>
        <taxon>Metazoa</taxon>
        <taxon>Ecdysozoa</taxon>
        <taxon>Arthropoda</taxon>
        <taxon>Hexapoda</taxon>
        <taxon>Insecta</taxon>
        <taxon>Pterygota</taxon>
        <taxon>Neoptera</taxon>
        <taxon>Polyneoptera</taxon>
        <taxon>Phasmatodea</taxon>
        <taxon>Timematodea</taxon>
        <taxon>Timematoidea</taxon>
        <taxon>Timematidae</taxon>
        <taxon>Timema</taxon>
    </lineage>
</organism>
<dbReference type="AlphaFoldDB" id="A0A7R9ICQ2"/>
<reference evidence="1" key="1">
    <citation type="submission" date="2020-11" db="EMBL/GenBank/DDBJ databases">
        <authorList>
            <person name="Tran Van P."/>
        </authorList>
    </citation>
    <scope>NUCLEOTIDE SEQUENCE</scope>
</reference>
<proteinExistence type="predicted"/>
<evidence type="ECO:0000313" key="1">
    <source>
        <dbReference type="EMBL" id="CAD7453751.1"/>
    </source>
</evidence>
<dbReference type="EMBL" id="OE000413">
    <property type="protein sequence ID" value="CAD7453751.1"/>
    <property type="molecule type" value="Genomic_DNA"/>
</dbReference>
<sequence>MSNSKVKARSCDLLLILTIECIADNGEVKVRLPLGVLRWVTGSVGEPYIILLSQWVTGSVGGPYIIILPHWVTGSVVEPYIILISQWVTDSVGGLISFLYHSGSRAMPCGITNSPEPRAFCRYVSTPARFYRGTRKGSSSTSAFKFPIDDTVSHRVLLPVREKPPPVHPTEIRTSIFPSSVVWLNTTGALANYATEAAGISGKRLTRLYLKPTAHGTGLLLDCLLDFTARCVAVLASDKARRLQAMRLVYEKVRENASSVVKQTWTVMMFSWTTILCGQFVFVKDN</sequence>
<accession>A0A7R9ICQ2</accession>